<feature type="transmembrane region" description="Helical" evidence="2">
    <location>
        <begin position="29"/>
        <end position="48"/>
    </location>
</feature>
<keyword evidence="2" id="KW-1133">Transmembrane helix</keyword>
<feature type="transmembrane region" description="Helical" evidence="2">
    <location>
        <begin position="60"/>
        <end position="82"/>
    </location>
</feature>
<organism evidence="3 4">
    <name type="scientific">Paenibacillus antri</name>
    <dbReference type="NCBI Taxonomy" id="2582848"/>
    <lineage>
        <taxon>Bacteria</taxon>
        <taxon>Bacillati</taxon>
        <taxon>Bacillota</taxon>
        <taxon>Bacilli</taxon>
        <taxon>Bacillales</taxon>
        <taxon>Paenibacillaceae</taxon>
        <taxon>Paenibacillus</taxon>
    </lineage>
</organism>
<dbReference type="RefSeq" id="WP_138196724.1">
    <property type="nucleotide sequence ID" value="NZ_VCIW01000018.1"/>
</dbReference>
<comment type="caution">
    <text evidence="3">The sequence shown here is derived from an EMBL/GenBank/DDBJ whole genome shotgun (WGS) entry which is preliminary data.</text>
</comment>
<feature type="region of interest" description="Disordered" evidence="1">
    <location>
        <begin position="153"/>
        <end position="173"/>
    </location>
</feature>
<evidence type="ECO:0008006" key="5">
    <source>
        <dbReference type="Google" id="ProtNLM"/>
    </source>
</evidence>
<evidence type="ECO:0000256" key="2">
    <source>
        <dbReference type="SAM" id="Phobius"/>
    </source>
</evidence>
<evidence type="ECO:0000256" key="1">
    <source>
        <dbReference type="SAM" id="MobiDB-lite"/>
    </source>
</evidence>
<keyword evidence="2" id="KW-0812">Transmembrane</keyword>
<proteinExistence type="predicted"/>
<feature type="transmembrane region" description="Helical" evidence="2">
    <location>
        <begin position="123"/>
        <end position="141"/>
    </location>
</feature>
<gene>
    <name evidence="3" type="ORF">FE782_23155</name>
</gene>
<evidence type="ECO:0000313" key="3">
    <source>
        <dbReference type="EMBL" id="TLS49903.1"/>
    </source>
</evidence>
<dbReference type="AlphaFoldDB" id="A0A5R9GAZ8"/>
<name>A0A5R9GAZ8_9BACL</name>
<dbReference type="Proteomes" id="UP000309676">
    <property type="component" value="Unassembled WGS sequence"/>
</dbReference>
<accession>A0A5R9GAZ8</accession>
<dbReference type="EMBL" id="VCIW01000018">
    <property type="protein sequence ID" value="TLS49903.1"/>
    <property type="molecule type" value="Genomic_DNA"/>
</dbReference>
<sequence>MLLTAIMWGTLILPWLTLLFLPKGALRRYMPVAIFTALLMTIYDEIAIDATDWIVIKLNLVPWTTFVPLIYGAFFTSTIWIFSLTYGRFLVYAITNVVCDFIFLFVLSPVYEWLGFYSFAERSRFGIYVDIVLVSFVIYGYQMWQEKIMNPHDAPPKRSSLDPITFGLRRKAR</sequence>
<protein>
    <recommendedName>
        <fullName evidence="5">Lycopene cyclase domain-containing protein</fullName>
    </recommendedName>
</protein>
<reference evidence="3 4" key="1">
    <citation type="submission" date="2019-05" db="EMBL/GenBank/DDBJ databases">
        <authorList>
            <person name="Narsing Rao M.P."/>
            <person name="Li W.J."/>
        </authorList>
    </citation>
    <scope>NUCLEOTIDE SEQUENCE [LARGE SCALE GENOMIC DNA]</scope>
    <source>
        <strain evidence="3 4">SYSU_K30003</strain>
    </source>
</reference>
<dbReference type="OrthoDB" id="1683771at2"/>
<feature type="transmembrane region" description="Helical" evidence="2">
    <location>
        <begin position="89"/>
        <end position="111"/>
    </location>
</feature>
<keyword evidence="2" id="KW-0472">Membrane</keyword>
<feature type="transmembrane region" description="Helical" evidence="2">
    <location>
        <begin position="6"/>
        <end position="22"/>
    </location>
</feature>
<evidence type="ECO:0000313" key="4">
    <source>
        <dbReference type="Proteomes" id="UP000309676"/>
    </source>
</evidence>
<keyword evidence="4" id="KW-1185">Reference proteome</keyword>